<comment type="caution">
    <text evidence="2">The sequence shown here is derived from an EMBL/GenBank/DDBJ whole genome shotgun (WGS) entry which is preliminary data.</text>
</comment>
<dbReference type="InterPro" id="IPR051678">
    <property type="entry name" value="AGP_Transferase"/>
</dbReference>
<dbReference type="EMBL" id="AZGY01000016">
    <property type="protein sequence ID" value="KZZ92026.1"/>
    <property type="molecule type" value="Genomic_DNA"/>
</dbReference>
<dbReference type="AlphaFoldDB" id="A0A167Z1C8"/>
<keyword evidence="3" id="KW-1185">Reference proteome</keyword>
<dbReference type="InterPro" id="IPR002575">
    <property type="entry name" value="Aminoglycoside_PTrfase"/>
</dbReference>
<dbReference type="Pfam" id="PF01636">
    <property type="entry name" value="APH"/>
    <property type="match status" value="1"/>
</dbReference>
<dbReference type="PANTHER" id="PTHR21310">
    <property type="entry name" value="AMINOGLYCOSIDE PHOSPHOTRANSFERASE-RELATED-RELATED"/>
    <property type="match status" value="1"/>
</dbReference>
<accession>A0A167Z1C8</accession>
<proteinExistence type="predicted"/>
<dbReference type="PANTHER" id="PTHR21310:SF39">
    <property type="entry name" value="AMINOGLYCOSIDE PHOSPHOTRANSFERASE DOMAIN-CONTAINING PROTEIN"/>
    <property type="match status" value="1"/>
</dbReference>
<evidence type="ECO:0000313" key="2">
    <source>
        <dbReference type="EMBL" id="KZZ92026.1"/>
    </source>
</evidence>
<dbReference type="STRING" id="1081109.A0A167Z1C8"/>
<evidence type="ECO:0000313" key="3">
    <source>
        <dbReference type="Proteomes" id="UP000078544"/>
    </source>
</evidence>
<dbReference type="OrthoDB" id="4177236at2759"/>
<name>A0A167Z1C8_9HYPO</name>
<organism evidence="2 3">
    <name type="scientific">Moelleriella libera RCEF 2490</name>
    <dbReference type="NCBI Taxonomy" id="1081109"/>
    <lineage>
        <taxon>Eukaryota</taxon>
        <taxon>Fungi</taxon>
        <taxon>Dikarya</taxon>
        <taxon>Ascomycota</taxon>
        <taxon>Pezizomycotina</taxon>
        <taxon>Sordariomycetes</taxon>
        <taxon>Hypocreomycetidae</taxon>
        <taxon>Hypocreales</taxon>
        <taxon>Clavicipitaceae</taxon>
        <taxon>Moelleriella</taxon>
    </lineage>
</organism>
<dbReference type="Gene3D" id="3.90.1200.10">
    <property type="match status" value="1"/>
</dbReference>
<feature type="domain" description="Aminoglycoside phosphotransferase" evidence="1">
    <location>
        <begin position="35"/>
        <end position="240"/>
    </location>
</feature>
<dbReference type="Proteomes" id="UP000078544">
    <property type="component" value="Unassembled WGS sequence"/>
</dbReference>
<dbReference type="InterPro" id="IPR011009">
    <property type="entry name" value="Kinase-like_dom_sf"/>
</dbReference>
<protein>
    <submittedName>
        <fullName evidence="2">Ankyrin repeat protein</fullName>
    </submittedName>
</protein>
<reference evidence="2 3" key="1">
    <citation type="journal article" date="2016" name="Genome Biol. Evol.">
        <title>Divergent and convergent evolution of fungal pathogenicity.</title>
        <authorList>
            <person name="Shang Y."/>
            <person name="Xiao G."/>
            <person name="Zheng P."/>
            <person name="Cen K."/>
            <person name="Zhan S."/>
            <person name="Wang C."/>
        </authorList>
    </citation>
    <scope>NUCLEOTIDE SEQUENCE [LARGE SCALE GENOMIC DNA]</scope>
    <source>
        <strain evidence="2 3">RCEF 2490</strain>
    </source>
</reference>
<dbReference type="SUPFAM" id="SSF56112">
    <property type="entry name" value="Protein kinase-like (PK-like)"/>
    <property type="match status" value="1"/>
</dbReference>
<sequence length="296" mass="34283">MDFEFDDTRLLDYTDAELIGYLHTLPSLEPSAVWLLSSKYLAKRYRAEDFDDAVQSLVFASQLRISVPRIRRMICNKRFSYCIMDVIPGQTLEVAWPDLGWVASLRLAFQLRQIVGRLRTAKSVSSGSLMTGQCRSYYLDDLFGLPPRASSQQMNAFLNFWANLRHPRYEVIKTPAEHAICQKPIFSSSGPFVFTHHDLAPRNIILDGKGKLWLIDWDLAGFYPAFFEHAGMHNFIEAGWSTFALWRWKVFAWIAGGFYRTECRWLKVIRSRITLWQVARRFNIKANGGRKRGKVV</sequence>
<gene>
    <name evidence="2" type="ORF">AAL_06236</name>
</gene>
<evidence type="ECO:0000259" key="1">
    <source>
        <dbReference type="Pfam" id="PF01636"/>
    </source>
</evidence>